<dbReference type="EMBL" id="JALP01000373">
    <property type="protein sequence ID" value="THG88551.1"/>
    <property type="molecule type" value="Genomic_DNA"/>
</dbReference>
<proteinExistence type="predicted"/>
<name>A0A4S4JTY7_ALKAL</name>
<gene>
    <name evidence="2" type="ORF">AJ85_02770</name>
</gene>
<evidence type="ECO:0000313" key="3">
    <source>
        <dbReference type="Proteomes" id="UP000297014"/>
    </source>
</evidence>
<accession>A0A4S4JTY7</accession>
<evidence type="ECO:0000256" key="1">
    <source>
        <dbReference type="SAM" id="MobiDB-lite"/>
    </source>
</evidence>
<evidence type="ECO:0000313" key="2">
    <source>
        <dbReference type="EMBL" id="THG88551.1"/>
    </source>
</evidence>
<comment type="caution">
    <text evidence="2">The sequence shown here is derived from an EMBL/GenBank/DDBJ whole genome shotgun (WGS) entry which is preliminary data.</text>
</comment>
<protein>
    <submittedName>
        <fullName evidence="2">Uncharacterized protein</fullName>
    </submittedName>
</protein>
<sequence length="36" mass="4298">MVTQKEEGKREKKYPSRFGDEKRGGRKEKEESIAVW</sequence>
<dbReference type="Proteomes" id="UP000297014">
    <property type="component" value="Unassembled WGS sequence"/>
</dbReference>
<organism evidence="2 3">
    <name type="scientific">Alkalihalobacillus alcalophilus ATCC 27647 = CGMCC 1.3604</name>
    <dbReference type="NCBI Taxonomy" id="1218173"/>
    <lineage>
        <taxon>Bacteria</taxon>
        <taxon>Bacillati</taxon>
        <taxon>Bacillota</taxon>
        <taxon>Bacilli</taxon>
        <taxon>Bacillales</taxon>
        <taxon>Bacillaceae</taxon>
        <taxon>Alkalihalobacillus</taxon>
    </lineage>
</organism>
<reference evidence="2 3" key="1">
    <citation type="submission" date="2014-01" db="EMBL/GenBank/DDBJ databases">
        <title>Draft genome sequencing of Bacillus alcalophilus CGMCC 1.3604.</title>
        <authorList>
            <person name="Yang J."/>
            <person name="Diao L."/>
            <person name="Yang S."/>
        </authorList>
    </citation>
    <scope>NUCLEOTIDE SEQUENCE [LARGE SCALE GENOMIC DNA]</scope>
    <source>
        <strain evidence="2 3">CGMCC 1.3604</strain>
    </source>
</reference>
<feature type="region of interest" description="Disordered" evidence="1">
    <location>
        <begin position="1"/>
        <end position="36"/>
    </location>
</feature>
<dbReference type="AlphaFoldDB" id="A0A4S4JTY7"/>